<reference evidence="1 2" key="1">
    <citation type="submission" date="2020-08" db="EMBL/GenBank/DDBJ databases">
        <title>Genomic Encyclopedia of Type Strains, Phase IV (KMG-IV): sequencing the most valuable type-strain genomes for metagenomic binning, comparative biology and taxonomic classification.</title>
        <authorList>
            <person name="Goeker M."/>
        </authorList>
    </citation>
    <scope>NUCLEOTIDE SEQUENCE [LARGE SCALE GENOMIC DNA]</scope>
    <source>
        <strain evidence="1 2">DSM 102044</strain>
    </source>
</reference>
<dbReference type="Proteomes" id="UP000588604">
    <property type="component" value="Unassembled WGS sequence"/>
</dbReference>
<evidence type="ECO:0000313" key="1">
    <source>
        <dbReference type="EMBL" id="MBB6329039.1"/>
    </source>
</evidence>
<dbReference type="RefSeq" id="WP_184498748.1">
    <property type="nucleotide sequence ID" value="NZ_JACIJO010000008.1"/>
</dbReference>
<name>A0A841MTE4_9BACT</name>
<protein>
    <recommendedName>
        <fullName evidence="3">DUF4304 domain-containing protein</fullName>
    </recommendedName>
</protein>
<dbReference type="InterPro" id="IPR025412">
    <property type="entry name" value="DUF4304"/>
</dbReference>
<comment type="caution">
    <text evidence="1">The sequence shown here is derived from an EMBL/GenBank/DDBJ whole genome shotgun (WGS) entry which is preliminary data.</text>
</comment>
<accession>A0A841MTE4</accession>
<dbReference type="AlphaFoldDB" id="A0A841MTE4"/>
<sequence length="245" mass="28783">MQNVTTKHKKTAMQEANLKQQFDDILESTVVPVLKGLGFKKKELHFNRSLNEISQCLNIQKSKWNSYDESISFTFNLGFYYGKINSVLSEKEESILSPQVNDCFIQGRIGNLTKRKDHWYELNNKESFEVIREQVAYHIKCFLIPHFEKYNFLENLVELVDKNEGDRIYMISPMGKFIFLMITNQKEVAAKHIKVEYKNALNPQETTHTINYPNGTSKVYTSKPHVNQVYVDFIKKISDYYEIEL</sequence>
<organism evidence="1 2">
    <name type="scientific">Algoriphagus iocasae</name>
    <dbReference type="NCBI Taxonomy" id="1836499"/>
    <lineage>
        <taxon>Bacteria</taxon>
        <taxon>Pseudomonadati</taxon>
        <taxon>Bacteroidota</taxon>
        <taxon>Cytophagia</taxon>
        <taxon>Cytophagales</taxon>
        <taxon>Cyclobacteriaceae</taxon>
        <taxon>Algoriphagus</taxon>
    </lineage>
</organism>
<proteinExistence type="predicted"/>
<keyword evidence="2" id="KW-1185">Reference proteome</keyword>
<evidence type="ECO:0000313" key="2">
    <source>
        <dbReference type="Proteomes" id="UP000588604"/>
    </source>
</evidence>
<dbReference type="Pfam" id="PF14137">
    <property type="entry name" value="DUF4304"/>
    <property type="match status" value="1"/>
</dbReference>
<evidence type="ECO:0008006" key="3">
    <source>
        <dbReference type="Google" id="ProtNLM"/>
    </source>
</evidence>
<gene>
    <name evidence="1" type="ORF">FHS59_004703</name>
</gene>
<dbReference type="EMBL" id="JACIJO010000008">
    <property type="protein sequence ID" value="MBB6329039.1"/>
    <property type="molecule type" value="Genomic_DNA"/>
</dbReference>